<dbReference type="RefSeq" id="WP_120349255.1">
    <property type="nucleotide sequence ID" value="NZ_MCAS01000068.1"/>
</dbReference>
<dbReference type="Gene3D" id="3.40.50.1820">
    <property type="entry name" value="alpha/beta hydrolase"/>
    <property type="match status" value="2"/>
</dbReference>
<proteinExistence type="predicted"/>
<evidence type="ECO:0000259" key="1">
    <source>
        <dbReference type="Pfam" id="PF00561"/>
    </source>
</evidence>
<sequence length="206" mass="22346">MRTPSKLLFLPGASGNTAFWQPLANQLSINAEKVILGYPGFGQEPPAPDINNFDDLVRQVVSHINQPTALISQSMGGVIAIRAALEKPDLVTHLVLAVTSGGIDTRELGAQDWREGFINANPTFPEWFVSFRSDLTSELGKIAQPVLLLWGDADPYSPVAVGRRLLELIPNARLQVISGGNHDLARDHALRLAPEVDAHLRGDDCS</sequence>
<dbReference type="SUPFAM" id="SSF53474">
    <property type="entry name" value="alpha/beta-Hydrolases"/>
    <property type="match status" value="1"/>
</dbReference>
<evidence type="ECO:0000313" key="2">
    <source>
        <dbReference type="EMBL" id="RKF30718.1"/>
    </source>
</evidence>
<evidence type="ECO:0000313" key="3">
    <source>
        <dbReference type="Proteomes" id="UP000283709"/>
    </source>
</evidence>
<dbReference type="InterPro" id="IPR000073">
    <property type="entry name" value="AB_hydrolase_1"/>
</dbReference>
<comment type="caution">
    <text evidence="2">The sequence shown here is derived from an EMBL/GenBank/DDBJ whole genome shotgun (WGS) entry which is preliminary data.</text>
</comment>
<dbReference type="PANTHER" id="PTHR43194">
    <property type="entry name" value="HYDROLASE ALPHA/BETA FOLD FAMILY"/>
    <property type="match status" value="1"/>
</dbReference>
<organism evidence="2 3">
    <name type="scientific">Paraburkholderia fungorum</name>
    <dbReference type="NCBI Taxonomy" id="134537"/>
    <lineage>
        <taxon>Bacteria</taxon>
        <taxon>Pseudomonadati</taxon>
        <taxon>Pseudomonadota</taxon>
        <taxon>Betaproteobacteria</taxon>
        <taxon>Burkholderiales</taxon>
        <taxon>Burkholderiaceae</taxon>
        <taxon>Paraburkholderia</taxon>
    </lineage>
</organism>
<protein>
    <submittedName>
        <fullName evidence="2">Alpha/beta hydrolase</fullName>
    </submittedName>
</protein>
<dbReference type="InterPro" id="IPR050228">
    <property type="entry name" value="Carboxylesterase_BioH"/>
</dbReference>
<keyword evidence="2" id="KW-0378">Hydrolase</keyword>
<feature type="domain" description="AB hydrolase-1" evidence="1">
    <location>
        <begin position="7"/>
        <end position="135"/>
    </location>
</feature>
<dbReference type="InterPro" id="IPR029058">
    <property type="entry name" value="AB_hydrolase_fold"/>
</dbReference>
<dbReference type="OrthoDB" id="5521505at2"/>
<name>A0A420FCQ9_9BURK</name>
<dbReference type="Proteomes" id="UP000283709">
    <property type="component" value="Unassembled WGS sequence"/>
</dbReference>
<dbReference type="GO" id="GO:0016787">
    <property type="term" value="F:hydrolase activity"/>
    <property type="evidence" value="ECO:0007669"/>
    <property type="project" value="UniProtKB-KW"/>
</dbReference>
<reference evidence="2 3" key="1">
    <citation type="submission" date="2016-07" db="EMBL/GenBank/DDBJ databases">
        <title>Genome analysis of Burkholderia fungorum ES3-20.</title>
        <authorList>
            <person name="Xu D."/>
            <person name="Yao R."/>
            <person name="Zheng S."/>
        </authorList>
    </citation>
    <scope>NUCLEOTIDE SEQUENCE [LARGE SCALE GENOMIC DNA]</scope>
    <source>
        <strain evidence="2 3">ES3-20</strain>
    </source>
</reference>
<dbReference type="Pfam" id="PF00561">
    <property type="entry name" value="Abhydrolase_1"/>
    <property type="match status" value="1"/>
</dbReference>
<dbReference type="PANTHER" id="PTHR43194:SF2">
    <property type="entry name" value="PEROXISOMAL MEMBRANE PROTEIN LPX1"/>
    <property type="match status" value="1"/>
</dbReference>
<accession>A0A420FCQ9</accession>
<dbReference type="AlphaFoldDB" id="A0A420FCQ9"/>
<dbReference type="EMBL" id="MCAS01000068">
    <property type="protein sequence ID" value="RKF30718.1"/>
    <property type="molecule type" value="Genomic_DNA"/>
</dbReference>
<gene>
    <name evidence="2" type="ORF">BCY88_12620</name>
</gene>